<dbReference type="Proteomes" id="UP000319342">
    <property type="component" value="Chromosome"/>
</dbReference>
<proteinExistence type="predicted"/>
<dbReference type="Gene3D" id="1.50.10.20">
    <property type="match status" value="3"/>
</dbReference>
<dbReference type="GO" id="GO:0016740">
    <property type="term" value="F:transferase activity"/>
    <property type="evidence" value="ECO:0007669"/>
    <property type="project" value="UniProtKB-KW"/>
</dbReference>
<dbReference type="EMBL" id="CP036290">
    <property type="protein sequence ID" value="QDU84630.1"/>
    <property type="molecule type" value="Genomic_DNA"/>
</dbReference>
<dbReference type="CDD" id="cd00688">
    <property type="entry name" value="ISOPREN_C2_like"/>
    <property type="match status" value="1"/>
</dbReference>
<evidence type="ECO:0000313" key="1">
    <source>
        <dbReference type="EMBL" id="QDU84630.1"/>
    </source>
</evidence>
<reference evidence="1 2" key="1">
    <citation type="submission" date="2019-02" db="EMBL/GenBank/DDBJ databases">
        <title>Deep-cultivation of Planctomycetes and their phenomic and genomic characterization uncovers novel biology.</title>
        <authorList>
            <person name="Wiegand S."/>
            <person name="Jogler M."/>
            <person name="Boedeker C."/>
            <person name="Pinto D."/>
            <person name="Vollmers J."/>
            <person name="Rivas-Marin E."/>
            <person name="Kohn T."/>
            <person name="Peeters S.H."/>
            <person name="Heuer A."/>
            <person name="Rast P."/>
            <person name="Oberbeckmann S."/>
            <person name="Bunk B."/>
            <person name="Jeske O."/>
            <person name="Meyerdierks A."/>
            <person name="Storesund J.E."/>
            <person name="Kallscheuer N."/>
            <person name="Luecker S."/>
            <person name="Lage O.M."/>
            <person name="Pohl T."/>
            <person name="Merkel B.J."/>
            <person name="Hornburger P."/>
            <person name="Mueller R.-W."/>
            <person name="Bruemmer F."/>
            <person name="Labrenz M."/>
            <person name="Spormann A.M."/>
            <person name="Op den Camp H."/>
            <person name="Overmann J."/>
            <person name="Amann R."/>
            <person name="Jetten M.S.M."/>
            <person name="Mascher T."/>
            <person name="Medema M.H."/>
            <person name="Devos D.P."/>
            <person name="Kaster A.-K."/>
            <person name="Ovreas L."/>
            <person name="Rohde M."/>
            <person name="Galperin M.Y."/>
            <person name="Jogler C."/>
        </authorList>
    </citation>
    <scope>NUCLEOTIDE SEQUENCE [LARGE SCALE GENOMIC DNA]</scope>
    <source>
        <strain evidence="1 2">Pla163</strain>
    </source>
</reference>
<gene>
    <name evidence="1" type="ORF">Pla163_17410</name>
</gene>
<keyword evidence="2" id="KW-1185">Reference proteome</keyword>
<keyword evidence="1" id="KW-0808">Transferase</keyword>
<dbReference type="RefSeq" id="WP_145186518.1">
    <property type="nucleotide sequence ID" value="NZ_CP036290.1"/>
</dbReference>
<evidence type="ECO:0000313" key="2">
    <source>
        <dbReference type="Proteomes" id="UP000319342"/>
    </source>
</evidence>
<sequence>MNVRSRTRGAAAFGLVGSIATLALVAGLGGASSSRSVAEPIATAAAVELAASTPVTTGVDDQRAAYESVTITPEQVDAIRRGLAWLAAQQQADGSWQGKVGYKLNSGYNYDADTGHVGVTSLALMAFLAGGHLPGRGEYGTTVERGLEFVLGASGDDGYITHAGTRMYSHAFATLFLAEVYGMTRREDVKRSLQKAVDFIVDVQNAEGGWRYEPFAPESDMSIVVCQVLALRAARNIGIRVPKSTVDRAADYVISSAITESSGSRRGGYMYDEVGAFHYQKGSMSRSSFPLTAAGVTALHGLGIYSDDAIRQGLDYLRREMGDFNRSFGGRRGGHYFFWYGHYYGVQAMYTAGTNGGINYWRPYFMELRDELLGMQREDGAWTNEVGPGDAFGTAMACLILEIPYRYLPIFQR</sequence>
<dbReference type="SUPFAM" id="SSF48239">
    <property type="entry name" value="Terpenoid cyclases/Protein prenyltransferases"/>
    <property type="match status" value="1"/>
</dbReference>
<dbReference type="InterPro" id="IPR008930">
    <property type="entry name" value="Terpenoid_cyclase/PrenylTrfase"/>
</dbReference>
<accession>A0A518CZH4</accession>
<protein>
    <submittedName>
        <fullName evidence="1">Prenyltransferase and squalene oxidase repeat protein</fullName>
    </submittedName>
</protein>
<name>A0A518CZH4_9BACT</name>
<dbReference type="OrthoDB" id="265313at2"/>
<organism evidence="1 2">
    <name type="scientific">Rohdeia mirabilis</name>
    <dbReference type="NCBI Taxonomy" id="2528008"/>
    <lineage>
        <taxon>Bacteria</taxon>
        <taxon>Pseudomonadati</taxon>
        <taxon>Planctomycetota</taxon>
        <taxon>Planctomycetia</taxon>
        <taxon>Planctomycetia incertae sedis</taxon>
        <taxon>Rohdeia</taxon>
    </lineage>
</organism>
<dbReference type="AlphaFoldDB" id="A0A518CZH4"/>